<feature type="domain" description="Tetrahydrofolate dehydrogenase/cyclohydrolase NAD(P)-binding" evidence="13">
    <location>
        <begin position="139"/>
        <end position="280"/>
    </location>
</feature>
<dbReference type="SUPFAM" id="SSF53223">
    <property type="entry name" value="Aminoacid dehydrogenase-like, N-terminal domain"/>
    <property type="match status" value="1"/>
</dbReference>
<dbReference type="InterPro" id="IPR020631">
    <property type="entry name" value="THF_DH/CycHdrlase_NAD-bd_dom"/>
</dbReference>
<evidence type="ECO:0000256" key="8">
    <source>
        <dbReference type="ARBA" id="ARBA00023102"/>
    </source>
</evidence>
<sequence length="290" mass="31014">MMIIDGKEIAREINAKTRQQVAALKVHQLTPGIAVIVVGDDPASQIYTRTKHRLAQKLGIASTRYHFPADVDQATVLQQVRKLNRDDNVDAILVQAPLPAQLNGEEIVNTIDPAKDADGLHPLNLGRLYAKQGGHYPVACTPRGIMTLLNLYQVPLEGANVVIVGRSLLVGKTLLALLNNRNATVTFVGRHTKKRAALTRQADILIVAAGAPGLITAGDVKAGAVVIDVGINRLPSGKLVGDVDFASVAPRARLITPVPGGVGPLTVAMLMRQTVELAEWRRELSSFLVG</sequence>
<evidence type="ECO:0000256" key="9">
    <source>
        <dbReference type="ARBA" id="ARBA00023167"/>
    </source>
</evidence>
<evidence type="ECO:0000313" key="15">
    <source>
        <dbReference type="Proteomes" id="UP000006035"/>
    </source>
</evidence>
<keyword evidence="5 11" id="KW-0378">Hydrolase</keyword>
<evidence type="ECO:0000256" key="6">
    <source>
        <dbReference type="ARBA" id="ARBA00022857"/>
    </source>
</evidence>
<evidence type="ECO:0000256" key="2">
    <source>
        <dbReference type="ARBA" id="ARBA00022563"/>
    </source>
</evidence>
<dbReference type="PRINTS" id="PR00085">
    <property type="entry name" value="THFDHDRGNASE"/>
</dbReference>
<dbReference type="EC" id="3.5.4.9" evidence="11"/>
<proteinExistence type="inferred from homology"/>
<feature type="binding site" evidence="11">
    <location>
        <begin position="165"/>
        <end position="167"/>
    </location>
    <ligand>
        <name>NADP(+)</name>
        <dbReference type="ChEBI" id="CHEBI:58349"/>
    </ligand>
</feature>
<comment type="caution">
    <text evidence="11">Lacks conserved residue(s) required for the propagation of feature annotation.</text>
</comment>
<evidence type="ECO:0000313" key="14">
    <source>
        <dbReference type="EMBL" id="EGS36405.1"/>
    </source>
</evidence>
<name>A0ABN0D3M3_9LACO</name>
<dbReference type="Pfam" id="PF00763">
    <property type="entry name" value="THF_DHG_CYH"/>
    <property type="match status" value="1"/>
</dbReference>
<dbReference type="InterPro" id="IPR046346">
    <property type="entry name" value="Aminoacid_DH-like_N_sf"/>
</dbReference>
<dbReference type="InterPro" id="IPR036291">
    <property type="entry name" value="NAD(P)-bd_dom_sf"/>
</dbReference>
<keyword evidence="10 11" id="KW-0511">Multifunctional enzyme</keyword>
<feature type="binding site" evidence="11">
    <location>
        <position position="231"/>
    </location>
    <ligand>
        <name>NADP(+)</name>
        <dbReference type="ChEBI" id="CHEBI:58349"/>
    </ligand>
</feature>
<dbReference type="PANTHER" id="PTHR48099:SF5">
    <property type="entry name" value="C-1-TETRAHYDROFOLATE SYNTHASE, CYTOPLASMIC"/>
    <property type="match status" value="1"/>
</dbReference>
<dbReference type="Proteomes" id="UP000006035">
    <property type="component" value="Unassembled WGS sequence"/>
</dbReference>
<dbReference type="Pfam" id="PF02882">
    <property type="entry name" value="THF_DHG_CYH_C"/>
    <property type="match status" value="1"/>
</dbReference>
<accession>A0ABN0D3M3</accession>
<evidence type="ECO:0000256" key="3">
    <source>
        <dbReference type="ARBA" id="ARBA00022605"/>
    </source>
</evidence>
<evidence type="ECO:0000256" key="4">
    <source>
        <dbReference type="ARBA" id="ARBA00022755"/>
    </source>
</evidence>
<comment type="subunit">
    <text evidence="11">Homodimer.</text>
</comment>
<keyword evidence="2 11" id="KW-0554">One-carbon metabolism</keyword>
<comment type="catalytic activity">
    <reaction evidence="11">
        <text>(6R)-5,10-methylene-5,6,7,8-tetrahydrofolate + NADP(+) = (6R)-5,10-methenyltetrahydrofolate + NADPH</text>
        <dbReference type="Rhea" id="RHEA:22812"/>
        <dbReference type="ChEBI" id="CHEBI:15636"/>
        <dbReference type="ChEBI" id="CHEBI:57455"/>
        <dbReference type="ChEBI" id="CHEBI:57783"/>
        <dbReference type="ChEBI" id="CHEBI:58349"/>
        <dbReference type="EC" id="1.5.1.5"/>
    </reaction>
</comment>
<dbReference type="PANTHER" id="PTHR48099">
    <property type="entry name" value="C-1-TETRAHYDROFOLATE SYNTHASE, CYTOPLASMIC-RELATED"/>
    <property type="match status" value="1"/>
</dbReference>
<feature type="domain" description="Tetrahydrofolate dehydrogenase/cyclohydrolase catalytic" evidence="12">
    <location>
        <begin position="4"/>
        <end position="118"/>
    </location>
</feature>
<dbReference type="InterPro" id="IPR000672">
    <property type="entry name" value="THF_DH/CycHdrlase"/>
</dbReference>
<dbReference type="CDD" id="cd01080">
    <property type="entry name" value="NAD_bind_m-THF_DH_Cyclohyd"/>
    <property type="match status" value="1"/>
</dbReference>
<keyword evidence="9 11" id="KW-0486">Methionine biosynthesis</keyword>
<keyword evidence="7 11" id="KW-0560">Oxidoreductase</keyword>
<evidence type="ECO:0000256" key="1">
    <source>
        <dbReference type="ARBA" id="ARBA00004777"/>
    </source>
</evidence>
<evidence type="ECO:0000256" key="5">
    <source>
        <dbReference type="ARBA" id="ARBA00022801"/>
    </source>
</evidence>
<protein>
    <recommendedName>
        <fullName evidence="11">Bifunctional protein FolD</fullName>
    </recommendedName>
    <domain>
        <recommendedName>
            <fullName evidence="11">Methylenetetrahydrofolate dehydrogenase</fullName>
            <ecNumber evidence="11">1.5.1.5</ecNumber>
        </recommendedName>
    </domain>
    <domain>
        <recommendedName>
            <fullName evidence="11">Methenyltetrahydrofolate cyclohydrolase</fullName>
            <ecNumber evidence="11">3.5.4.9</ecNumber>
        </recommendedName>
    </domain>
</protein>
<evidence type="ECO:0000259" key="13">
    <source>
        <dbReference type="Pfam" id="PF02882"/>
    </source>
</evidence>
<keyword evidence="15" id="KW-1185">Reference proteome</keyword>
<organism evidence="14 15">
    <name type="scientific">Limosilactobacillus oris F0423</name>
    <dbReference type="NCBI Taxonomy" id="944562"/>
    <lineage>
        <taxon>Bacteria</taxon>
        <taxon>Bacillati</taxon>
        <taxon>Bacillota</taxon>
        <taxon>Bacilli</taxon>
        <taxon>Lactobacillales</taxon>
        <taxon>Lactobacillaceae</taxon>
        <taxon>Limosilactobacillus</taxon>
    </lineage>
</organism>
<evidence type="ECO:0000256" key="10">
    <source>
        <dbReference type="ARBA" id="ARBA00023268"/>
    </source>
</evidence>
<dbReference type="InterPro" id="IPR020630">
    <property type="entry name" value="THF_DH/CycHdrlase_cat_dom"/>
</dbReference>
<dbReference type="EC" id="1.5.1.5" evidence="11"/>
<keyword evidence="4 11" id="KW-0658">Purine biosynthesis</keyword>
<dbReference type="SUPFAM" id="SSF51735">
    <property type="entry name" value="NAD(P)-binding Rossmann-fold domains"/>
    <property type="match status" value="1"/>
</dbReference>
<dbReference type="Gene3D" id="3.40.50.720">
    <property type="entry name" value="NAD(P)-binding Rossmann-like Domain"/>
    <property type="match status" value="1"/>
</dbReference>
<dbReference type="Gene3D" id="3.40.50.10860">
    <property type="entry name" value="Leucine Dehydrogenase, chain A, domain 1"/>
    <property type="match status" value="1"/>
</dbReference>
<evidence type="ECO:0000256" key="7">
    <source>
        <dbReference type="ARBA" id="ARBA00023002"/>
    </source>
</evidence>
<keyword evidence="8 11" id="KW-0368">Histidine biosynthesis</keyword>
<comment type="caution">
    <text evidence="14">The sequence shown here is derived from an EMBL/GenBank/DDBJ whole genome shotgun (WGS) entry which is preliminary data.</text>
</comment>
<comment type="similarity">
    <text evidence="11">Belongs to the tetrahydrofolate dehydrogenase/cyclohydrolase family.</text>
</comment>
<keyword evidence="6 11" id="KW-0521">NADP</keyword>
<reference evidence="14 15" key="1">
    <citation type="submission" date="2011-05" db="EMBL/GenBank/DDBJ databases">
        <authorList>
            <person name="Durkin A.S."/>
            <person name="Kim M."/>
            <person name="Radune D."/>
            <person name="Hostetler J."/>
            <person name="Torralba M."/>
            <person name="Gillis M."/>
            <person name="Methe B."/>
            <person name="Sutton G."/>
            <person name="Nelson K.E."/>
        </authorList>
    </citation>
    <scope>NUCLEOTIDE SEQUENCE [LARGE SCALE GENOMIC DNA]</scope>
    <source>
        <strain evidence="14 15">F0423</strain>
    </source>
</reference>
<comment type="function">
    <text evidence="11">Catalyzes the oxidation of 5,10-methylenetetrahydrofolate to 5,10-methenyltetrahydrofolate and then the hydrolysis of 5,10-methenyltetrahydrofolate to 10-formyltetrahydrofolate.</text>
</comment>
<comment type="pathway">
    <text evidence="1 11">One-carbon metabolism; tetrahydrofolate interconversion.</text>
</comment>
<evidence type="ECO:0000256" key="11">
    <source>
        <dbReference type="HAMAP-Rule" id="MF_01576"/>
    </source>
</evidence>
<dbReference type="HAMAP" id="MF_01576">
    <property type="entry name" value="THF_DHG_CYH"/>
    <property type="match status" value="1"/>
</dbReference>
<comment type="catalytic activity">
    <reaction evidence="11">
        <text>(6R)-5,10-methenyltetrahydrofolate + H2O = (6R)-10-formyltetrahydrofolate + H(+)</text>
        <dbReference type="Rhea" id="RHEA:23700"/>
        <dbReference type="ChEBI" id="CHEBI:15377"/>
        <dbReference type="ChEBI" id="CHEBI:15378"/>
        <dbReference type="ChEBI" id="CHEBI:57455"/>
        <dbReference type="ChEBI" id="CHEBI:195366"/>
        <dbReference type="EC" id="3.5.4.9"/>
    </reaction>
</comment>
<evidence type="ECO:0000259" key="12">
    <source>
        <dbReference type="Pfam" id="PF00763"/>
    </source>
</evidence>
<gene>
    <name evidence="11" type="primary">folD</name>
    <name evidence="14" type="ORF">HMPREF9102_0129</name>
</gene>
<dbReference type="EMBL" id="AFTL01000017">
    <property type="protein sequence ID" value="EGS36405.1"/>
    <property type="molecule type" value="Genomic_DNA"/>
</dbReference>
<keyword evidence="3 11" id="KW-0028">Amino-acid biosynthesis</keyword>